<dbReference type="Pfam" id="PF13535">
    <property type="entry name" value="ATP-grasp_4"/>
    <property type="match status" value="1"/>
</dbReference>
<gene>
    <name evidence="6" type="ORF">CCUG60884_01859</name>
</gene>
<sequence>MAGNVLVLVDGYSSGSKLPKILKEHGWLCIHVSSGLAIPDFFRKTFNPDDYIAHIEYGDDIDTLVQSISSHEPMAVLPGAESGVILASEIAHALNLRGNSPADSVAYRDKYEMQERLKAAGLRSIDQYLAGDPEQLLVWAQGGEWPVVIKPRASSGSNAVIICRNEEQLRSAFKRVFCTTDNFGASNTKVLAQRFIDGREYNVNGVSADSSHAILDIWQEDKIFVEGHGTIFDRSILLDPASSEAQSVAEYAKRVLDALGMRWGPHNTQIIVDTNGPVLVECAARLCGGLSREAVDHAIGVNVLDATANIVVNDGYVRALAGVEVANFTPLWQIALISGQEGLVKESYYKNLFSSLESITWPLKYPKVGDYVRRTVDLFSSPGTLCIAHSDLEVLYNDYLTIREWERDMRLMSIV</sequence>
<reference evidence="6 7" key="1">
    <citation type="journal article" date="2019" name="Sci. Rep.">
        <title>Extended insight into the Mycobacterium chelonae-abscessus complex through whole genome sequencing of Mycobacterium salmoniphilum outbreak and Mycobacterium salmoniphilum-like strains.</title>
        <authorList>
            <person name="Behra P.R.K."/>
            <person name="Das S."/>
            <person name="Pettersson B.M.F."/>
            <person name="Shirreff L."/>
            <person name="DuCote T."/>
            <person name="Jacobsson K.G."/>
            <person name="Ennis D.G."/>
            <person name="Kirsebom L.A."/>
        </authorList>
    </citation>
    <scope>NUCLEOTIDE SEQUENCE [LARGE SCALE GENOMIC DNA]</scope>
    <source>
        <strain evidence="6 7">CCUG 60884</strain>
    </source>
</reference>
<evidence type="ECO:0000256" key="1">
    <source>
        <dbReference type="ARBA" id="ARBA00022598"/>
    </source>
</evidence>
<dbReference type="GO" id="GO:0005524">
    <property type="term" value="F:ATP binding"/>
    <property type="evidence" value="ECO:0007669"/>
    <property type="project" value="UniProtKB-UniRule"/>
</dbReference>
<dbReference type="GO" id="GO:0016874">
    <property type="term" value="F:ligase activity"/>
    <property type="evidence" value="ECO:0007669"/>
    <property type="project" value="UniProtKB-KW"/>
</dbReference>
<organism evidence="6 7">
    <name type="scientific">Mycobacteroides salmoniphilum</name>
    <dbReference type="NCBI Taxonomy" id="404941"/>
    <lineage>
        <taxon>Bacteria</taxon>
        <taxon>Bacillati</taxon>
        <taxon>Actinomycetota</taxon>
        <taxon>Actinomycetes</taxon>
        <taxon>Mycobacteriales</taxon>
        <taxon>Mycobacteriaceae</taxon>
        <taxon>Mycobacteroides</taxon>
    </lineage>
</organism>
<dbReference type="RefSeq" id="WP_191988299.1">
    <property type="nucleotide sequence ID" value="NZ_PECL01000007.1"/>
</dbReference>
<evidence type="ECO:0000313" key="7">
    <source>
        <dbReference type="Proteomes" id="UP000294604"/>
    </source>
</evidence>
<evidence type="ECO:0000313" key="6">
    <source>
        <dbReference type="EMBL" id="TEA06721.1"/>
    </source>
</evidence>
<dbReference type="SUPFAM" id="SSF56059">
    <property type="entry name" value="Glutathione synthetase ATP-binding domain-like"/>
    <property type="match status" value="1"/>
</dbReference>
<protein>
    <recommendedName>
        <fullName evidence="5">ATP-grasp domain-containing protein</fullName>
    </recommendedName>
</protein>
<dbReference type="InterPro" id="IPR052032">
    <property type="entry name" value="ATP-dep_AA_Ligase"/>
</dbReference>
<dbReference type="Gene3D" id="3.30.470.20">
    <property type="entry name" value="ATP-grasp fold, B domain"/>
    <property type="match status" value="1"/>
</dbReference>
<evidence type="ECO:0000256" key="3">
    <source>
        <dbReference type="ARBA" id="ARBA00022840"/>
    </source>
</evidence>
<dbReference type="PANTHER" id="PTHR43585:SF2">
    <property type="entry name" value="ATP-GRASP ENZYME FSQD"/>
    <property type="match status" value="1"/>
</dbReference>
<evidence type="ECO:0000256" key="4">
    <source>
        <dbReference type="PROSITE-ProRule" id="PRU00409"/>
    </source>
</evidence>
<keyword evidence="2 4" id="KW-0547">Nucleotide-binding</keyword>
<keyword evidence="3 4" id="KW-0067">ATP-binding</keyword>
<proteinExistence type="predicted"/>
<dbReference type="InterPro" id="IPR011761">
    <property type="entry name" value="ATP-grasp"/>
</dbReference>
<keyword evidence="1" id="KW-0436">Ligase</keyword>
<comment type="caution">
    <text evidence="6">The sequence shown here is derived from an EMBL/GenBank/DDBJ whole genome shotgun (WGS) entry which is preliminary data.</text>
</comment>
<dbReference type="GO" id="GO:0046872">
    <property type="term" value="F:metal ion binding"/>
    <property type="evidence" value="ECO:0007669"/>
    <property type="project" value="InterPro"/>
</dbReference>
<name>A0A4V3I148_9MYCO</name>
<evidence type="ECO:0000256" key="2">
    <source>
        <dbReference type="ARBA" id="ARBA00022741"/>
    </source>
</evidence>
<accession>A0A4V3I148</accession>
<evidence type="ECO:0000259" key="5">
    <source>
        <dbReference type="PROSITE" id="PS50975"/>
    </source>
</evidence>
<dbReference type="AlphaFoldDB" id="A0A4V3I148"/>
<dbReference type="PROSITE" id="PS50975">
    <property type="entry name" value="ATP_GRASP"/>
    <property type="match status" value="1"/>
</dbReference>
<dbReference type="Proteomes" id="UP000294604">
    <property type="component" value="Unassembled WGS sequence"/>
</dbReference>
<dbReference type="PANTHER" id="PTHR43585">
    <property type="entry name" value="FUMIPYRROLE BIOSYNTHESIS PROTEIN C"/>
    <property type="match status" value="1"/>
</dbReference>
<feature type="domain" description="ATP-grasp" evidence="5">
    <location>
        <begin position="114"/>
        <end position="312"/>
    </location>
</feature>
<dbReference type="NCBIfam" id="NF005543">
    <property type="entry name" value="PRK07206.1"/>
    <property type="match status" value="1"/>
</dbReference>
<dbReference type="EMBL" id="PECL01000007">
    <property type="protein sequence ID" value="TEA06721.1"/>
    <property type="molecule type" value="Genomic_DNA"/>
</dbReference>